<dbReference type="InterPro" id="IPR005290">
    <property type="entry name" value="Ribosomal_uS15_bac-type"/>
</dbReference>
<dbReference type="HAMAP" id="MF_01343_B">
    <property type="entry name" value="Ribosomal_uS15_B"/>
    <property type="match status" value="1"/>
</dbReference>
<accession>A0A2G5BEQ5</accession>
<gene>
    <name evidence="6" type="ORF">COEREDRAFT_86097</name>
</gene>
<dbReference type="PANTHER" id="PTHR23321:SF26">
    <property type="entry name" value="SMALL RIBOSOMAL SUBUNIT PROTEIN US15M"/>
    <property type="match status" value="1"/>
</dbReference>
<evidence type="ECO:0000256" key="3">
    <source>
        <dbReference type="ARBA" id="ARBA00023274"/>
    </source>
</evidence>
<evidence type="ECO:0000256" key="4">
    <source>
        <dbReference type="RuleBase" id="RU003919"/>
    </source>
</evidence>
<dbReference type="GO" id="GO:0003735">
    <property type="term" value="F:structural constituent of ribosome"/>
    <property type="evidence" value="ECO:0007669"/>
    <property type="project" value="InterPro"/>
</dbReference>
<protein>
    <submittedName>
        <fullName evidence="6">S15/NS1 RNA-binding domain-containing protein</fullName>
    </submittedName>
</protein>
<dbReference type="InterPro" id="IPR009068">
    <property type="entry name" value="uS15_NS1_RNA-bd_sf"/>
</dbReference>
<dbReference type="STRING" id="763665.A0A2G5BEQ5"/>
<organism evidence="6 7">
    <name type="scientific">Coemansia reversa (strain ATCC 12441 / NRRL 1564)</name>
    <dbReference type="NCBI Taxonomy" id="763665"/>
    <lineage>
        <taxon>Eukaryota</taxon>
        <taxon>Fungi</taxon>
        <taxon>Fungi incertae sedis</taxon>
        <taxon>Zoopagomycota</taxon>
        <taxon>Kickxellomycotina</taxon>
        <taxon>Kickxellomycetes</taxon>
        <taxon>Kickxellales</taxon>
        <taxon>Kickxellaceae</taxon>
        <taxon>Coemansia</taxon>
    </lineage>
</organism>
<dbReference type="OrthoDB" id="441444at2759"/>
<reference evidence="6 7" key="1">
    <citation type="journal article" date="2015" name="Genome Biol. Evol.">
        <title>Phylogenomic analyses indicate that early fungi evolved digesting cell walls of algal ancestors of land plants.</title>
        <authorList>
            <person name="Chang Y."/>
            <person name="Wang S."/>
            <person name="Sekimoto S."/>
            <person name="Aerts A.L."/>
            <person name="Choi C."/>
            <person name="Clum A."/>
            <person name="LaButti K.M."/>
            <person name="Lindquist E.A."/>
            <person name="Yee Ngan C."/>
            <person name="Ohm R.A."/>
            <person name="Salamov A.A."/>
            <person name="Grigoriev I.V."/>
            <person name="Spatafora J.W."/>
            <person name="Berbee M.L."/>
        </authorList>
    </citation>
    <scope>NUCLEOTIDE SEQUENCE [LARGE SCALE GENOMIC DNA]</scope>
    <source>
        <strain evidence="6 7">NRRL 1564</strain>
    </source>
</reference>
<name>A0A2G5BEQ5_COERN</name>
<dbReference type="Gene3D" id="1.10.287.10">
    <property type="entry name" value="S15/NS1, RNA-binding"/>
    <property type="match status" value="1"/>
</dbReference>
<proteinExistence type="inferred from homology"/>
<dbReference type="SMART" id="SM01387">
    <property type="entry name" value="Ribosomal_S15"/>
    <property type="match status" value="1"/>
</dbReference>
<feature type="region of interest" description="Disordered" evidence="5">
    <location>
        <begin position="97"/>
        <end position="116"/>
    </location>
</feature>
<dbReference type="EMBL" id="KZ303494">
    <property type="protein sequence ID" value="PIA17472.1"/>
    <property type="molecule type" value="Genomic_DNA"/>
</dbReference>
<evidence type="ECO:0000313" key="6">
    <source>
        <dbReference type="EMBL" id="PIA17472.1"/>
    </source>
</evidence>
<dbReference type="GO" id="GO:0006412">
    <property type="term" value="P:translation"/>
    <property type="evidence" value="ECO:0007669"/>
    <property type="project" value="InterPro"/>
</dbReference>
<dbReference type="GO" id="GO:0005737">
    <property type="term" value="C:cytoplasm"/>
    <property type="evidence" value="ECO:0007669"/>
    <property type="project" value="UniProtKB-ARBA"/>
</dbReference>
<dbReference type="GO" id="GO:1990904">
    <property type="term" value="C:ribonucleoprotein complex"/>
    <property type="evidence" value="ECO:0007669"/>
    <property type="project" value="UniProtKB-KW"/>
</dbReference>
<evidence type="ECO:0000313" key="7">
    <source>
        <dbReference type="Proteomes" id="UP000242474"/>
    </source>
</evidence>
<dbReference type="PANTHER" id="PTHR23321">
    <property type="entry name" value="RIBOSOMAL PROTEIN S15, BACTERIAL AND ORGANELLAR"/>
    <property type="match status" value="1"/>
</dbReference>
<keyword evidence="7" id="KW-1185">Reference proteome</keyword>
<dbReference type="Pfam" id="PF00312">
    <property type="entry name" value="Ribosomal_S15"/>
    <property type="match status" value="1"/>
</dbReference>
<evidence type="ECO:0000256" key="1">
    <source>
        <dbReference type="ARBA" id="ARBA00008434"/>
    </source>
</evidence>
<keyword evidence="3 4" id="KW-0687">Ribonucleoprotein</keyword>
<comment type="similarity">
    <text evidence="1 4">Belongs to the universal ribosomal protein uS15 family.</text>
</comment>
<dbReference type="SUPFAM" id="SSF47060">
    <property type="entry name" value="S15/NS1 RNA-binding domain"/>
    <property type="match status" value="1"/>
</dbReference>
<dbReference type="CDD" id="cd00353">
    <property type="entry name" value="Ribosomal_S15p_S13e"/>
    <property type="match status" value="1"/>
</dbReference>
<sequence length="285" mass="31702">MYCTSRGILGAVRAATGTVAAPSRAMHTTTAVQVRRRSNRKAELAAARVAEAEAARRAEEQLRKLKDTRFLNSLEKPDRLFDSTQITQRDAAAEVAAGQQGGVEQDKIGKQGGEKVRRKADSGKYACLVKPSEIELVTTVGPKAEQSMNRGFSLNFMHESTDGNPSVQSDIVRRVVALENSNAKGVSQYNINTAVEMFGRSEGDSGSPEVQAAVWTVRINQLEDHLRANHKDHQNRRAYTKLQHKRAKILKYLKRKSLERYYVCLKQLGLTKDMVVGEILIPKRL</sequence>
<evidence type="ECO:0000256" key="5">
    <source>
        <dbReference type="SAM" id="MobiDB-lite"/>
    </source>
</evidence>
<dbReference type="GO" id="GO:0005840">
    <property type="term" value="C:ribosome"/>
    <property type="evidence" value="ECO:0007669"/>
    <property type="project" value="UniProtKB-KW"/>
</dbReference>
<dbReference type="NCBIfam" id="TIGR00952">
    <property type="entry name" value="S15_bact"/>
    <property type="match status" value="1"/>
</dbReference>
<dbReference type="Proteomes" id="UP000242474">
    <property type="component" value="Unassembled WGS sequence"/>
</dbReference>
<keyword evidence="2 4" id="KW-0689">Ribosomal protein</keyword>
<dbReference type="InterPro" id="IPR000589">
    <property type="entry name" value="Ribosomal_uS15"/>
</dbReference>
<feature type="compositionally biased region" description="Basic and acidic residues" evidence="5">
    <location>
        <begin position="104"/>
        <end position="116"/>
    </location>
</feature>
<evidence type="ECO:0000256" key="2">
    <source>
        <dbReference type="ARBA" id="ARBA00022980"/>
    </source>
</evidence>
<dbReference type="AlphaFoldDB" id="A0A2G5BEQ5"/>